<name>A0ABP0MPB8_9DINO</name>
<sequence length="486" mass="55269">MSRPDFTAAQLDYKQLQNADRQAKVDFFELLLAKAGHAIKAAGWSEKVQPLKVSASDILAGKNTVESNRLLQLLCYLGLRKKVQNVGSLLDVEDQWVTKFTASWSENGAEWVPFTALNESKPFVFEGCSDAEAMRFVSLGVAQATRAIRHLRVHPVEWQNHPGMRLEVFGWTDGKLKVDTPIPKSLRDKACRLDVVRRSGELLQRGLALASTAAHERWREMQKAEEEKNQQALAERNQVEQQLQDTLSQMEELRKANHLLQEQAAEREQELADAEAERLRLGVELDSSRAQIEALEEKLAQTADEVLQEQEKVKEGDSKFDELKALNEDLQQQMGVLTEERDIARAQEVELFDTLAAKEEDLTNTNEGYVYLTDQLNERTEMYEEKVDDCERIIENLTEQNKKLLDESLKLRQDLGEARRKLAEAEKAVQRAEQGLPVTFRVAKDSHEEEFAPPPDTHARGAMVTPTDIGLEESPSKVYQEDFEDE</sequence>
<accession>A0ABP0MPB8</accession>
<dbReference type="EMBL" id="CAXAMN010018524">
    <property type="protein sequence ID" value="CAK9052547.1"/>
    <property type="molecule type" value="Genomic_DNA"/>
</dbReference>
<feature type="coiled-coil region" evidence="1">
    <location>
        <begin position="380"/>
        <end position="435"/>
    </location>
</feature>
<dbReference type="PROSITE" id="PS50022">
    <property type="entry name" value="FA58C_3"/>
    <property type="match status" value="1"/>
</dbReference>
<proteinExistence type="predicted"/>
<feature type="region of interest" description="Disordered" evidence="2">
    <location>
        <begin position="446"/>
        <end position="486"/>
    </location>
</feature>
<dbReference type="Gene3D" id="2.60.120.260">
    <property type="entry name" value="Galactose-binding domain-like"/>
    <property type="match status" value="1"/>
</dbReference>
<dbReference type="SUPFAM" id="SSF49785">
    <property type="entry name" value="Galactose-binding domain-like"/>
    <property type="match status" value="1"/>
</dbReference>
<protein>
    <recommendedName>
        <fullName evidence="3">F5/8 type C domain-containing protein</fullName>
    </recommendedName>
</protein>
<feature type="coiled-coil region" evidence="1">
    <location>
        <begin position="215"/>
        <end position="347"/>
    </location>
</feature>
<keyword evidence="1" id="KW-0175">Coiled coil</keyword>
<organism evidence="4 5">
    <name type="scientific">Durusdinium trenchii</name>
    <dbReference type="NCBI Taxonomy" id="1381693"/>
    <lineage>
        <taxon>Eukaryota</taxon>
        <taxon>Sar</taxon>
        <taxon>Alveolata</taxon>
        <taxon>Dinophyceae</taxon>
        <taxon>Suessiales</taxon>
        <taxon>Symbiodiniaceae</taxon>
        <taxon>Durusdinium</taxon>
    </lineage>
</organism>
<gene>
    <name evidence="4" type="ORF">CCMP2556_LOCUS26496</name>
</gene>
<comment type="caution">
    <text evidence="4">The sequence shown here is derived from an EMBL/GenBank/DDBJ whole genome shotgun (WGS) entry which is preliminary data.</text>
</comment>
<evidence type="ECO:0000256" key="1">
    <source>
        <dbReference type="SAM" id="Coils"/>
    </source>
</evidence>
<keyword evidence="5" id="KW-1185">Reference proteome</keyword>
<dbReference type="Proteomes" id="UP001642484">
    <property type="component" value="Unassembled WGS sequence"/>
</dbReference>
<evidence type="ECO:0000259" key="3">
    <source>
        <dbReference type="PROSITE" id="PS50022"/>
    </source>
</evidence>
<reference evidence="4 5" key="1">
    <citation type="submission" date="2024-02" db="EMBL/GenBank/DDBJ databases">
        <authorList>
            <person name="Chen Y."/>
            <person name="Shah S."/>
            <person name="Dougan E. K."/>
            <person name="Thang M."/>
            <person name="Chan C."/>
        </authorList>
    </citation>
    <scope>NUCLEOTIDE SEQUENCE [LARGE SCALE GENOMIC DNA]</scope>
</reference>
<dbReference type="InterPro" id="IPR000421">
    <property type="entry name" value="FA58C"/>
</dbReference>
<dbReference type="InterPro" id="IPR008979">
    <property type="entry name" value="Galactose-bd-like_sf"/>
</dbReference>
<evidence type="ECO:0000313" key="4">
    <source>
        <dbReference type="EMBL" id="CAK9052547.1"/>
    </source>
</evidence>
<evidence type="ECO:0000313" key="5">
    <source>
        <dbReference type="Proteomes" id="UP001642484"/>
    </source>
</evidence>
<evidence type="ECO:0000256" key="2">
    <source>
        <dbReference type="SAM" id="MobiDB-lite"/>
    </source>
</evidence>
<feature type="domain" description="F5/8 type C" evidence="3">
    <location>
        <begin position="93"/>
        <end position="171"/>
    </location>
</feature>